<dbReference type="Pfam" id="PF02078">
    <property type="entry name" value="Synapsin"/>
    <property type="match status" value="1"/>
</dbReference>
<evidence type="ECO:0000313" key="3">
    <source>
        <dbReference type="Proteomes" id="UP000053676"/>
    </source>
</evidence>
<sequence length="374" mass="42138">MKPRLAVTVGSKRQELAAAADLSPGSGTTKMMLKIHANQVEKTNNLEICIRKSVYFRKPLEINLFSANTYNRTTELNSVFCTTRACMDVFSLKISLAFQSTVSKQRAIKRIKLCNSASESQFPIREHQERIKYCATTLSRVIDRRERRGSRSLRRRAPGGETFLDRDSCKLMNFFKRKFSFHEEDGETSLEDPSNAAPANAFSFQSIASRVSSTISAPTSPARSSESLAAALERSLQYDRSRAPPVMPPDAKVLLVIDSHAVDWSKYFRNPAEFPIRVEQADFPELDVLCTEHSLTIEICQNGRDPRRAPHQPTTFPVVISVNEGYQGIGKIKVNSNEELCDVEGMLLIMGKGDTEVRHVHFKQQRFKYALLAI</sequence>
<dbReference type="PANTHER" id="PTHR10841">
    <property type="entry name" value="SYNAPSIN"/>
    <property type="match status" value="1"/>
</dbReference>
<dbReference type="AlphaFoldDB" id="W2TNY1"/>
<organism evidence="2 3">
    <name type="scientific">Necator americanus</name>
    <name type="common">Human hookworm</name>
    <dbReference type="NCBI Taxonomy" id="51031"/>
    <lineage>
        <taxon>Eukaryota</taxon>
        <taxon>Metazoa</taxon>
        <taxon>Ecdysozoa</taxon>
        <taxon>Nematoda</taxon>
        <taxon>Chromadorea</taxon>
        <taxon>Rhabditida</taxon>
        <taxon>Rhabditina</taxon>
        <taxon>Rhabditomorpha</taxon>
        <taxon>Strongyloidea</taxon>
        <taxon>Ancylostomatidae</taxon>
        <taxon>Bunostominae</taxon>
        <taxon>Necator</taxon>
    </lineage>
</organism>
<dbReference type="EMBL" id="KI658403">
    <property type="protein sequence ID" value="ETN82717.1"/>
    <property type="molecule type" value="Genomic_DNA"/>
</dbReference>
<dbReference type="SUPFAM" id="SSF52440">
    <property type="entry name" value="PreATP-grasp domain"/>
    <property type="match status" value="1"/>
</dbReference>
<dbReference type="Gene3D" id="3.40.50.20">
    <property type="match status" value="1"/>
</dbReference>
<evidence type="ECO:0000259" key="1">
    <source>
        <dbReference type="Pfam" id="PF02078"/>
    </source>
</evidence>
<evidence type="ECO:0000313" key="2">
    <source>
        <dbReference type="EMBL" id="ETN82717.1"/>
    </source>
</evidence>
<reference evidence="3" key="1">
    <citation type="journal article" date="2014" name="Nat. Genet.">
        <title>Genome of the human hookworm Necator americanus.</title>
        <authorList>
            <person name="Tang Y.T."/>
            <person name="Gao X."/>
            <person name="Rosa B.A."/>
            <person name="Abubucker S."/>
            <person name="Hallsworth-Pepin K."/>
            <person name="Martin J."/>
            <person name="Tyagi R."/>
            <person name="Heizer E."/>
            <person name="Zhang X."/>
            <person name="Bhonagiri-Palsikar V."/>
            <person name="Minx P."/>
            <person name="Warren W.C."/>
            <person name="Wang Q."/>
            <person name="Zhan B."/>
            <person name="Hotez P.J."/>
            <person name="Sternberg P.W."/>
            <person name="Dougall A."/>
            <person name="Gaze S.T."/>
            <person name="Mulvenna J."/>
            <person name="Sotillo J."/>
            <person name="Ranganathan S."/>
            <person name="Rabelo E.M."/>
            <person name="Wilson R.K."/>
            <person name="Felgner P.L."/>
            <person name="Bethony J."/>
            <person name="Hawdon J.M."/>
            <person name="Gasser R.B."/>
            <person name="Loukas A."/>
            <person name="Mitreva M."/>
        </authorList>
    </citation>
    <scope>NUCLEOTIDE SEQUENCE [LARGE SCALE GENOMIC DNA]</scope>
</reference>
<dbReference type="PANTHER" id="PTHR10841:SF17">
    <property type="entry name" value="SYNAPSIN"/>
    <property type="match status" value="1"/>
</dbReference>
<dbReference type="STRING" id="51031.W2TNY1"/>
<dbReference type="InterPro" id="IPR016185">
    <property type="entry name" value="PreATP-grasp_dom_sf"/>
</dbReference>
<dbReference type="OrthoDB" id="10249572at2759"/>
<proteinExistence type="predicted"/>
<feature type="domain" description="Synapsin pre-ATP-grasp" evidence="1">
    <location>
        <begin position="251"/>
        <end position="297"/>
    </location>
</feature>
<gene>
    <name evidence="2" type="ORF">NECAME_07828</name>
</gene>
<dbReference type="InterPro" id="IPR020897">
    <property type="entry name" value="Synapsin_pre-ATP-grasp_dom"/>
</dbReference>
<dbReference type="GO" id="GO:0030672">
    <property type="term" value="C:synaptic vesicle membrane"/>
    <property type="evidence" value="ECO:0007669"/>
    <property type="project" value="TreeGrafter"/>
</dbReference>
<accession>W2TNY1</accession>
<name>W2TNY1_NECAM</name>
<dbReference type="KEGG" id="nai:NECAME_07828"/>
<dbReference type="GO" id="GO:0007269">
    <property type="term" value="P:neurotransmitter secretion"/>
    <property type="evidence" value="ECO:0007669"/>
    <property type="project" value="TreeGrafter"/>
</dbReference>
<protein>
    <recommendedName>
        <fullName evidence="1">Synapsin pre-ATP-grasp domain-containing protein</fullName>
    </recommendedName>
</protein>
<keyword evidence="3" id="KW-1185">Reference proteome</keyword>
<dbReference type="Proteomes" id="UP000053676">
    <property type="component" value="Unassembled WGS sequence"/>
</dbReference>